<proteinExistence type="inferred from homology"/>
<gene>
    <name evidence="8" type="ordered locus">Gura_3338</name>
</gene>
<dbReference type="PANTHER" id="PTHR33452">
    <property type="entry name" value="OXIDOREDUCTASE CATD-RELATED"/>
    <property type="match status" value="1"/>
</dbReference>
<keyword evidence="3" id="KW-1003">Cell membrane</keyword>
<keyword evidence="9" id="KW-1185">Reference proteome</keyword>
<dbReference type="InterPro" id="IPR032808">
    <property type="entry name" value="DoxX"/>
</dbReference>
<dbReference type="AlphaFoldDB" id="A5G6S7"/>
<dbReference type="EMBL" id="CP000698">
    <property type="protein sequence ID" value="ABQ27495.1"/>
    <property type="molecule type" value="Genomic_DNA"/>
</dbReference>
<name>A5G6S7_GEOUR</name>
<evidence type="ECO:0000256" key="7">
    <source>
        <dbReference type="SAM" id="Phobius"/>
    </source>
</evidence>
<dbReference type="STRING" id="351605.Gura_3338"/>
<sequence>MKPFMSIYNSQCYALMRIIVGFLFLWHGAQKLFGIPSAMPGAVPPFITYVAGPIELIGGILVMIGLFTRWTAFITSGQMAVAYWMVHGTKALLPIQNMGELAVLYCFVFLFISTQGGGIWSVDALRNRRKTHG</sequence>
<dbReference type="OrthoDB" id="9808524at2"/>
<keyword evidence="5 7" id="KW-1133">Transmembrane helix</keyword>
<feature type="transmembrane region" description="Helical" evidence="7">
    <location>
        <begin position="49"/>
        <end position="68"/>
    </location>
</feature>
<keyword evidence="4 7" id="KW-0812">Transmembrane</keyword>
<evidence type="ECO:0000256" key="2">
    <source>
        <dbReference type="ARBA" id="ARBA00006679"/>
    </source>
</evidence>
<protein>
    <submittedName>
        <fullName evidence="8">DoxX family protein</fullName>
    </submittedName>
</protein>
<dbReference type="GO" id="GO:0005886">
    <property type="term" value="C:plasma membrane"/>
    <property type="evidence" value="ECO:0007669"/>
    <property type="project" value="UniProtKB-SubCell"/>
</dbReference>
<dbReference type="RefSeq" id="WP_011940156.1">
    <property type="nucleotide sequence ID" value="NC_009483.1"/>
</dbReference>
<evidence type="ECO:0000256" key="4">
    <source>
        <dbReference type="ARBA" id="ARBA00022692"/>
    </source>
</evidence>
<dbReference type="HOGENOM" id="CLU_058421_2_1_7"/>
<feature type="transmembrane region" description="Helical" evidence="7">
    <location>
        <begin position="102"/>
        <end position="122"/>
    </location>
</feature>
<dbReference type="KEGG" id="gur:Gura_3338"/>
<dbReference type="InterPro" id="IPR051907">
    <property type="entry name" value="DoxX-like_oxidoreductase"/>
</dbReference>
<reference evidence="8 9" key="1">
    <citation type="submission" date="2007-05" db="EMBL/GenBank/DDBJ databases">
        <title>Complete sequence of Geobacter uraniireducens Rf4.</title>
        <authorList>
            <consortium name="US DOE Joint Genome Institute"/>
            <person name="Copeland A."/>
            <person name="Lucas S."/>
            <person name="Lapidus A."/>
            <person name="Barry K."/>
            <person name="Detter J.C."/>
            <person name="Glavina del Rio T."/>
            <person name="Hammon N."/>
            <person name="Israni S."/>
            <person name="Dalin E."/>
            <person name="Tice H."/>
            <person name="Pitluck S."/>
            <person name="Chertkov O."/>
            <person name="Brettin T."/>
            <person name="Bruce D."/>
            <person name="Han C."/>
            <person name="Schmutz J."/>
            <person name="Larimer F."/>
            <person name="Land M."/>
            <person name="Hauser L."/>
            <person name="Kyrpides N."/>
            <person name="Mikhailova N."/>
            <person name="Shelobolina E."/>
            <person name="Aklujkar M."/>
            <person name="Lovley D."/>
            <person name="Richardson P."/>
        </authorList>
    </citation>
    <scope>NUCLEOTIDE SEQUENCE [LARGE SCALE GENOMIC DNA]</scope>
    <source>
        <strain evidence="8 9">Rf4</strain>
    </source>
</reference>
<evidence type="ECO:0000256" key="3">
    <source>
        <dbReference type="ARBA" id="ARBA00022475"/>
    </source>
</evidence>
<evidence type="ECO:0000256" key="6">
    <source>
        <dbReference type="ARBA" id="ARBA00023136"/>
    </source>
</evidence>
<comment type="similarity">
    <text evidence="2">Belongs to the DoxX family.</text>
</comment>
<feature type="transmembrane region" description="Helical" evidence="7">
    <location>
        <begin position="12"/>
        <end position="29"/>
    </location>
</feature>
<evidence type="ECO:0000256" key="5">
    <source>
        <dbReference type="ARBA" id="ARBA00022989"/>
    </source>
</evidence>
<dbReference type="Proteomes" id="UP000006695">
    <property type="component" value="Chromosome"/>
</dbReference>
<evidence type="ECO:0000313" key="8">
    <source>
        <dbReference type="EMBL" id="ABQ27495.1"/>
    </source>
</evidence>
<accession>A5G6S7</accession>
<organism evidence="8 9">
    <name type="scientific">Geotalea uraniireducens (strain Rf4)</name>
    <name type="common">Geobacter uraniireducens</name>
    <dbReference type="NCBI Taxonomy" id="351605"/>
    <lineage>
        <taxon>Bacteria</taxon>
        <taxon>Pseudomonadati</taxon>
        <taxon>Thermodesulfobacteriota</taxon>
        <taxon>Desulfuromonadia</taxon>
        <taxon>Geobacterales</taxon>
        <taxon>Geobacteraceae</taxon>
        <taxon>Geotalea</taxon>
    </lineage>
</organism>
<dbReference type="PANTHER" id="PTHR33452:SF4">
    <property type="entry name" value="BLL4328 PROTEIN"/>
    <property type="match status" value="1"/>
</dbReference>
<evidence type="ECO:0000313" key="9">
    <source>
        <dbReference type="Proteomes" id="UP000006695"/>
    </source>
</evidence>
<keyword evidence="6 7" id="KW-0472">Membrane</keyword>
<evidence type="ECO:0000256" key="1">
    <source>
        <dbReference type="ARBA" id="ARBA00004651"/>
    </source>
</evidence>
<comment type="subcellular location">
    <subcellularLocation>
        <location evidence="1">Cell membrane</location>
        <topology evidence="1">Multi-pass membrane protein</topology>
    </subcellularLocation>
</comment>
<dbReference type="Pfam" id="PF07681">
    <property type="entry name" value="DoxX"/>
    <property type="match status" value="1"/>
</dbReference>